<dbReference type="InterPro" id="IPR020040">
    <property type="entry name" value="Ribosomal_uL6_a/b-dom"/>
</dbReference>
<dbReference type="FunFam" id="3.90.930.12:FF:000008">
    <property type="entry name" value="50S ribosomal protein L6"/>
    <property type="match status" value="1"/>
</dbReference>
<protein>
    <submittedName>
        <fullName evidence="6">50S ribosomal protein L6</fullName>
    </submittedName>
</protein>
<keyword evidence="4" id="KW-0687">Ribonucleoprotein</keyword>
<dbReference type="InterPro" id="IPR036789">
    <property type="entry name" value="Ribosomal_uL6-like_a/b-dom_sf"/>
</dbReference>
<dbReference type="PIRSF" id="PIRSF002162">
    <property type="entry name" value="Ribosomal_L6"/>
    <property type="match status" value="1"/>
</dbReference>
<evidence type="ECO:0000256" key="4">
    <source>
        <dbReference type="ARBA" id="ARBA00023274"/>
    </source>
</evidence>
<dbReference type="NCBIfam" id="NF004037">
    <property type="entry name" value="PRK05518.1"/>
    <property type="match status" value="1"/>
</dbReference>
<dbReference type="EMBL" id="VSSQ01000067">
    <property type="protein sequence ID" value="MPL72671.1"/>
    <property type="molecule type" value="Genomic_DNA"/>
</dbReference>
<dbReference type="HAMAP" id="MF_01365_A">
    <property type="entry name" value="Ribosomal_uL6_A"/>
    <property type="match status" value="1"/>
</dbReference>
<dbReference type="PANTHER" id="PTHR11655:SF16">
    <property type="entry name" value="60S RIBOSOMAL PROTEIN L9"/>
    <property type="match status" value="1"/>
</dbReference>
<dbReference type="SUPFAM" id="SSF56053">
    <property type="entry name" value="Ribosomal protein L6"/>
    <property type="match status" value="2"/>
</dbReference>
<evidence type="ECO:0000256" key="3">
    <source>
        <dbReference type="ARBA" id="ARBA00022980"/>
    </source>
</evidence>
<evidence type="ECO:0000259" key="5">
    <source>
        <dbReference type="Pfam" id="PF00347"/>
    </source>
</evidence>
<dbReference type="Gene3D" id="3.90.930.12">
    <property type="entry name" value="Ribosomal protein L6, alpha-beta domain"/>
    <property type="match status" value="2"/>
</dbReference>
<keyword evidence="1" id="KW-0699">rRNA-binding</keyword>
<evidence type="ECO:0000313" key="6">
    <source>
        <dbReference type="EMBL" id="MPL72671.1"/>
    </source>
</evidence>
<keyword evidence="2" id="KW-0694">RNA-binding</keyword>
<accession>A0A644U3L5</accession>
<reference evidence="6" key="1">
    <citation type="submission" date="2019-08" db="EMBL/GenBank/DDBJ databases">
        <authorList>
            <person name="Kucharzyk K."/>
            <person name="Murdoch R.W."/>
            <person name="Higgins S."/>
            <person name="Loffler F."/>
        </authorList>
    </citation>
    <scope>NUCLEOTIDE SEQUENCE</scope>
</reference>
<dbReference type="GO" id="GO:0002181">
    <property type="term" value="P:cytoplasmic translation"/>
    <property type="evidence" value="ECO:0007669"/>
    <property type="project" value="TreeGrafter"/>
</dbReference>
<keyword evidence="3 6" id="KW-0689">Ribosomal protein</keyword>
<dbReference type="GO" id="GO:0003735">
    <property type="term" value="F:structural constituent of ribosome"/>
    <property type="evidence" value="ECO:0007669"/>
    <property type="project" value="InterPro"/>
</dbReference>
<dbReference type="GO" id="GO:0022625">
    <property type="term" value="C:cytosolic large ribosomal subunit"/>
    <property type="evidence" value="ECO:0007669"/>
    <property type="project" value="TreeGrafter"/>
</dbReference>
<evidence type="ECO:0000256" key="1">
    <source>
        <dbReference type="ARBA" id="ARBA00022730"/>
    </source>
</evidence>
<proteinExistence type="inferred from homology"/>
<name>A0A644U3L5_9ZZZZ</name>
<dbReference type="PROSITE" id="PS00700">
    <property type="entry name" value="RIBOSOMAL_L6_2"/>
    <property type="match status" value="1"/>
</dbReference>
<dbReference type="GO" id="GO:0019843">
    <property type="term" value="F:rRNA binding"/>
    <property type="evidence" value="ECO:0007669"/>
    <property type="project" value="UniProtKB-KW"/>
</dbReference>
<gene>
    <name evidence="6" type="primary">rplF_7</name>
    <name evidence="6" type="ORF">SDC9_18459</name>
</gene>
<dbReference type="InterPro" id="IPR019907">
    <property type="entry name" value="Ribosomal_uL6_arc"/>
</dbReference>
<comment type="caution">
    <text evidence="6">The sequence shown here is derived from an EMBL/GenBank/DDBJ whole genome shotgun (WGS) entry which is preliminary data.</text>
</comment>
<feature type="domain" description="Large ribosomal subunit protein uL6 alpha-beta" evidence="5">
    <location>
        <begin position="92"/>
        <end position="166"/>
    </location>
</feature>
<organism evidence="6">
    <name type="scientific">bioreactor metagenome</name>
    <dbReference type="NCBI Taxonomy" id="1076179"/>
    <lineage>
        <taxon>unclassified sequences</taxon>
        <taxon>metagenomes</taxon>
        <taxon>ecological metagenomes</taxon>
    </lineage>
</organism>
<evidence type="ECO:0000256" key="2">
    <source>
        <dbReference type="ARBA" id="ARBA00022884"/>
    </source>
</evidence>
<dbReference type="NCBIfam" id="TIGR03653">
    <property type="entry name" value="uL6_arch"/>
    <property type="match status" value="1"/>
</dbReference>
<dbReference type="Pfam" id="PF00347">
    <property type="entry name" value="Ribosomal_L6"/>
    <property type="match status" value="2"/>
</dbReference>
<dbReference type="PANTHER" id="PTHR11655">
    <property type="entry name" value="60S/50S RIBOSOMAL PROTEIN L6/L9"/>
    <property type="match status" value="1"/>
</dbReference>
<sequence>MAELIFEIPEGVTITKNGDLVTVKGSKGELTRTMYHPAINITIADGSVTLVSTSARRSVYALLGTYKAHLGVMSKGVSEGYEYHMKIVYNHFPIQVKVAGDKVEIGNFLGEKQARYANIVEGVKVKVQGDELILNGINRETIGNTAANVEQACKVRNRDPRVFQDGIYITSRGN</sequence>
<dbReference type="AlphaFoldDB" id="A0A644U3L5"/>
<feature type="domain" description="Large ribosomal subunit protein uL6 alpha-beta" evidence="5">
    <location>
        <begin position="8"/>
        <end position="80"/>
    </location>
</feature>
<dbReference type="InterPro" id="IPR002359">
    <property type="entry name" value="Ribosomal_uL6_CS2"/>
</dbReference>
<dbReference type="InterPro" id="IPR000702">
    <property type="entry name" value="Ribosomal_uL6-like"/>
</dbReference>